<dbReference type="CDD" id="cd16896">
    <property type="entry name" value="LT_Slt70-like"/>
    <property type="match status" value="1"/>
</dbReference>
<sequence>MAIIRVESNFNPEVSSHKGAFGLMQLMPDTARWMVDDGHFDSHFLDRLEEPAVNIHMGSWYIGQLLRQFDDNPVAAIAAYNAGPGRVAEWIEENEWDGDVRNLEDIPYGETRHYVQRVLYYYRKYKEVHPEIQSNTSSSVALTGEAFTNFSG</sequence>
<reference evidence="3 4" key="1">
    <citation type="journal article" date="2015" name="Int. J. Syst. Evol. Microbiol.">
        <title>Novibacillus thermophilus gen. nov., sp. nov., a Gram-staining-negative and moderately thermophilic member of the family Thermoactinomycetaceae.</title>
        <authorList>
            <person name="Yang G."/>
            <person name="Chen J."/>
            <person name="Zhou S."/>
        </authorList>
    </citation>
    <scope>NUCLEOTIDE SEQUENCE [LARGE SCALE GENOMIC DNA]</scope>
    <source>
        <strain evidence="3 4">SG-1</strain>
    </source>
</reference>
<dbReference type="Pfam" id="PF01464">
    <property type="entry name" value="SLT"/>
    <property type="match status" value="1"/>
</dbReference>
<dbReference type="KEGG" id="ntr:B0W44_02980"/>
<dbReference type="InterPro" id="IPR023346">
    <property type="entry name" value="Lysozyme-like_dom_sf"/>
</dbReference>
<dbReference type="SUPFAM" id="SSF53955">
    <property type="entry name" value="Lysozyme-like"/>
    <property type="match status" value="1"/>
</dbReference>
<comment type="similarity">
    <text evidence="1">Belongs to the transglycosylase Slt family.</text>
</comment>
<dbReference type="GO" id="GO:0000270">
    <property type="term" value="P:peptidoglycan metabolic process"/>
    <property type="evidence" value="ECO:0007669"/>
    <property type="project" value="InterPro"/>
</dbReference>
<dbReference type="Proteomes" id="UP000188603">
    <property type="component" value="Chromosome"/>
</dbReference>
<dbReference type="PANTHER" id="PTHR37423">
    <property type="entry name" value="SOLUBLE LYTIC MUREIN TRANSGLYCOSYLASE-RELATED"/>
    <property type="match status" value="1"/>
</dbReference>
<evidence type="ECO:0000259" key="2">
    <source>
        <dbReference type="Pfam" id="PF01464"/>
    </source>
</evidence>
<evidence type="ECO:0000256" key="1">
    <source>
        <dbReference type="ARBA" id="ARBA00007734"/>
    </source>
</evidence>
<proteinExistence type="inferred from homology"/>
<feature type="domain" description="Transglycosylase SLT" evidence="2">
    <location>
        <begin position="1"/>
        <end position="97"/>
    </location>
</feature>
<keyword evidence="4" id="KW-1185">Reference proteome</keyword>
<dbReference type="GO" id="GO:0016020">
    <property type="term" value="C:membrane"/>
    <property type="evidence" value="ECO:0007669"/>
    <property type="project" value="InterPro"/>
</dbReference>
<dbReference type="AlphaFoldDB" id="A0A1U9K4D1"/>
<dbReference type="RefSeq" id="WP_335582645.1">
    <property type="nucleotide sequence ID" value="NZ_CP019699.1"/>
</dbReference>
<dbReference type="InterPro" id="IPR000189">
    <property type="entry name" value="Transglyc_AS"/>
</dbReference>
<protein>
    <recommendedName>
        <fullName evidence="2">Transglycosylase SLT domain-containing protein</fullName>
    </recommendedName>
</protein>
<dbReference type="PROSITE" id="PS00922">
    <property type="entry name" value="TRANSGLYCOSYLASE"/>
    <property type="match status" value="1"/>
</dbReference>
<dbReference type="EMBL" id="CP019699">
    <property type="protein sequence ID" value="AQS54888.1"/>
    <property type="molecule type" value="Genomic_DNA"/>
</dbReference>
<dbReference type="PANTHER" id="PTHR37423:SF2">
    <property type="entry name" value="MEMBRANE-BOUND LYTIC MUREIN TRANSGLYCOSYLASE C"/>
    <property type="match status" value="1"/>
</dbReference>
<dbReference type="STRING" id="1471761.B0W44_02980"/>
<name>A0A1U9K4D1_9BACL</name>
<evidence type="ECO:0000313" key="3">
    <source>
        <dbReference type="EMBL" id="AQS54888.1"/>
    </source>
</evidence>
<evidence type="ECO:0000313" key="4">
    <source>
        <dbReference type="Proteomes" id="UP000188603"/>
    </source>
</evidence>
<accession>A0A1U9K4D1</accession>
<organism evidence="3 4">
    <name type="scientific">Novibacillus thermophilus</name>
    <dbReference type="NCBI Taxonomy" id="1471761"/>
    <lineage>
        <taxon>Bacteria</taxon>
        <taxon>Bacillati</taxon>
        <taxon>Bacillota</taxon>
        <taxon>Bacilli</taxon>
        <taxon>Bacillales</taxon>
        <taxon>Thermoactinomycetaceae</taxon>
        <taxon>Novibacillus</taxon>
    </lineage>
</organism>
<dbReference type="InterPro" id="IPR008258">
    <property type="entry name" value="Transglycosylase_SLT_dom_1"/>
</dbReference>
<gene>
    <name evidence="3" type="ORF">B0W44_02980</name>
</gene>
<dbReference type="GO" id="GO:0008933">
    <property type="term" value="F:peptidoglycan lytic transglycosylase activity"/>
    <property type="evidence" value="ECO:0007669"/>
    <property type="project" value="InterPro"/>
</dbReference>
<dbReference type="Gene3D" id="1.10.530.10">
    <property type="match status" value="1"/>
</dbReference>